<dbReference type="EMBL" id="WHWC01000004">
    <property type="protein sequence ID" value="KAG8384597.1"/>
    <property type="molecule type" value="Genomic_DNA"/>
</dbReference>
<sequence>MKMNLNQVKIGLLFLCFLNSFTAGGDNPTHFAGDVSINCGSSGTSAARNGREWLGDERPNFSSLLQIKGSSTTSSVMHKSTSAYPVPYKTARASRSQFSYSFQVNQGQKIIRLHFNPVSYQGFKRLKDSFTVEAGSFTLLNNFSASLTADALGVDFLAKEFCLNIEENQQLAITFSPESSNTYAFINGIEIISVPSTLYYFHDSDIDYISALEIIHRQNFKQSIVLPTGDFDDLFPTWTMRKGKEIKNNTWKILVDVGFRYLIRLHFSELGLKLAESGDVIFKALINEMNAHTNMVKQSDDNGILWYRDYMVMTRGHKKEGKRYLSIFLQAYNESIDEHGLLAGFEILKLSNPDNSLASPNPFPPKRDSPSHTLRTLPSLLGDRNSIATVTITIIVLVNIIVHKLCEVWEASNTEEENKPSARARRFCRRFSLAEIQLATRNFSVALVIGMGGFGNVYKGLIDNGQETVAIKRFKSTSRQGAHEFLTEIETLSELRHVNLLSLIGYCNEHGEMILVYEYVACGTLADHIYKLARDSSNSSNLTWKQRLNICIGAGRGLDYLHTGHRVIHRDVKASNILLDENFEAKVSDFGLAKREDRSKLESHVSTNLKGTNGYFDPDYVRTSRLTRKADTYAFGVVLMVVLCGRPALDRRPGVSEEERNLTVWARDKISKGEVDQIVASGLKEEISPDSLKTFVGIAKRCLCDEPKKRPKMSEVVLQLEFALEQQEIKRVLVTNEIATTNLSAKAGQLKIASTQVQNLTPPPHKEQTNSKVVNAEIPSGKKDGRIGSYKSSRFRPWDTFRNRFKPSKGNGLLLSGISFCGLNRTGKIINSRTNGSGGTLLSDLCRHFLLEEIKSATRNFDDNFVIGNGGFGKVFKGFIPDDVSRSGSTTVAIKRSRPSSSQGAREFRTEIEMLSKLRHLNLVSLIGHCNENGEMILVYDYMARAAKGLHYLHSGAKFPVIHRDIKTANILLDEKWVPKVADFGLSKVGPTDMAHGHVSTFVVGTLGYVDPEYLRRQQLTDKSDVYSFGVVLFEVLCARPALIPRPPREQASLAQWAETCYRRGTLEQIIDPTLEAQIRPESLTKFVETAIMCLREQGIERPTMRHVVWSLEFAMQLQEAWEINRDGRHVEADFVPS</sequence>
<dbReference type="PROSITE" id="PS50011">
    <property type="entry name" value="PROTEIN_KINASE_DOM"/>
    <property type="match status" value="2"/>
</dbReference>
<evidence type="ECO:0000256" key="6">
    <source>
        <dbReference type="ARBA" id="ARBA00022679"/>
    </source>
</evidence>
<feature type="domain" description="Protein kinase" evidence="18">
    <location>
        <begin position="861"/>
        <end position="1115"/>
    </location>
</feature>
<comment type="similarity">
    <text evidence="2">In the N-terminal section; belongs to the leguminous lectin family.</text>
</comment>
<dbReference type="InterPro" id="IPR045272">
    <property type="entry name" value="ANXUR1/2-like"/>
</dbReference>
<dbReference type="Gene3D" id="1.10.510.10">
    <property type="entry name" value="Transferase(Phosphotransferase) domain 1"/>
    <property type="match status" value="2"/>
</dbReference>
<keyword evidence="13" id="KW-0472">Membrane</keyword>
<dbReference type="InterPro" id="IPR011009">
    <property type="entry name" value="Kinase-like_dom_sf"/>
</dbReference>
<organism evidence="19 20">
    <name type="scientific">Buddleja alternifolia</name>
    <dbReference type="NCBI Taxonomy" id="168488"/>
    <lineage>
        <taxon>Eukaryota</taxon>
        <taxon>Viridiplantae</taxon>
        <taxon>Streptophyta</taxon>
        <taxon>Embryophyta</taxon>
        <taxon>Tracheophyta</taxon>
        <taxon>Spermatophyta</taxon>
        <taxon>Magnoliopsida</taxon>
        <taxon>eudicotyledons</taxon>
        <taxon>Gunneridae</taxon>
        <taxon>Pentapetalae</taxon>
        <taxon>asterids</taxon>
        <taxon>lamiids</taxon>
        <taxon>Lamiales</taxon>
        <taxon>Scrophulariaceae</taxon>
        <taxon>Buddlejeae</taxon>
        <taxon>Buddleja</taxon>
    </lineage>
</organism>
<keyword evidence="7" id="KW-0812">Transmembrane</keyword>
<dbReference type="Gene3D" id="3.30.200.20">
    <property type="entry name" value="Phosphorylase Kinase, domain 1"/>
    <property type="match status" value="2"/>
</dbReference>
<dbReference type="Pfam" id="PF00069">
    <property type="entry name" value="Pkinase"/>
    <property type="match status" value="2"/>
</dbReference>
<comment type="similarity">
    <text evidence="3">In the C-terminal section; belongs to the protein kinase superfamily. Ser/Thr protein kinase family.</text>
</comment>
<keyword evidence="8 17" id="KW-0732">Signal</keyword>
<comment type="caution">
    <text evidence="19">The sequence shown here is derived from an EMBL/GenBank/DDBJ whole genome shotgun (WGS) entry which is preliminary data.</text>
</comment>
<accession>A0AAV6XV35</accession>
<keyword evidence="14" id="KW-0675">Receptor</keyword>
<dbReference type="SMART" id="SM00220">
    <property type="entry name" value="S_TKc"/>
    <property type="match status" value="2"/>
</dbReference>
<evidence type="ECO:0000256" key="9">
    <source>
        <dbReference type="ARBA" id="ARBA00022741"/>
    </source>
</evidence>
<dbReference type="SUPFAM" id="SSF56112">
    <property type="entry name" value="Protein kinase-like (PK-like)"/>
    <property type="match status" value="2"/>
</dbReference>
<keyword evidence="5" id="KW-0723">Serine/threonine-protein kinase</keyword>
<dbReference type="GO" id="GO:0002229">
    <property type="term" value="P:defense response to oomycetes"/>
    <property type="evidence" value="ECO:0007669"/>
    <property type="project" value="UniProtKB-ARBA"/>
</dbReference>
<keyword evidence="6" id="KW-0808">Transferase</keyword>
<dbReference type="GO" id="GO:0004714">
    <property type="term" value="F:transmembrane receptor protein tyrosine kinase activity"/>
    <property type="evidence" value="ECO:0007669"/>
    <property type="project" value="InterPro"/>
</dbReference>
<dbReference type="InterPro" id="IPR008271">
    <property type="entry name" value="Ser/Thr_kinase_AS"/>
</dbReference>
<keyword evidence="9 16" id="KW-0547">Nucleotide-binding</keyword>
<feature type="domain" description="Protein kinase" evidence="18">
    <location>
        <begin position="443"/>
        <end position="723"/>
    </location>
</feature>
<proteinExistence type="inferred from homology"/>
<evidence type="ECO:0000256" key="2">
    <source>
        <dbReference type="ARBA" id="ARBA00008536"/>
    </source>
</evidence>
<dbReference type="InterPro" id="IPR000719">
    <property type="entry name" value="Prot_kinase_dom"/>
</dbReference>
<comment type="subcellular location">
    <subcellularLocation>
        <location evidence="1">Cell membrane</location>
        <topology evidence="1">Single-pass type I membrane protein</topology>
    </subcellularLocation>
</comment>
<dbReference type="FunFam" id="2.60.120.430:FF:000003">
    <property type="entry name" value="FERONIA receptor-like kinase"/>
    <property type="match status" value="1"/>
</dbReference>
<dbReference type="GO" id="GO:0009506">
    <property type="term" value="C:plasmodesma"/>
    <property type="evidence" value="ECO:0007669"/>
    <property type="project" value="TreeGrafter"/>
</dbReference>
<dbReference type="FunFam" id="3.30.200.20:FF:000039">
    <property type="entry name" value="receptor-like protein kinase FERONIA"/>
    <property type="match status" value="2"/>
</dbReference>
<dbReference type="CDD" id="cd14066">
    <property type="entry name" value="STKc_IRAK"/>
    <property type="match status" value="1"/>
</dbReference>
<dbReference type="InterPro" id="IPR024788">
    <property type="entry name" value="Malectin-like_Carb-bd_dom"/>
</dbReference>
<evidence type="ECO:0000256" key="14">
    <source>
        <dbReference type="ARBA" id="ARBA00023170"/>
    </source>
</evidence>
<evidence type="ECO:0000256" key="8">
    <source>
        <dbReference type="ARBA" id="ARBA00022729"/>
    </source>
</evidence>
<feature type="binding site" evidence="16">
    <location>
        <position position="895"/>
    </location>
    <ligand>
        <name>ATP</name>
        <dbReference type="ChEBI" id="CHEBI:30616"/>
    </ligand>
</feature>
<evidence type="ECO:0000256" key="13">
    <source>
        <dbReference type="ARBA" id="ARBA00023136"/>
    </source>
</evidence>
<dbReference type="GO" id="GO:0005886">
    <property type="term" value="C:plasma membrane"/>
    <property type="evidence" value="ECO:0007669"/>
    <property type="project" value="UniProtKB-SubCell"/>
</dbReference>
<dbReference type="FunFam" id="1.10.510.10:FF:000240">
    <property type="entry name" value="Lectin-domain containing receptor kinase A4.3"/>
    <property type="match status" value="2"/>
</dbReference>
<dbReference type="PANTHER" id="PTHR27003:SF467">
    <property type="entry name" value="PROTEIN KINASE DOMAIN-CONTAINING PROTEIN"/>
    <property type="match status" value="1"/>
</dbReference>
<evidence type="ECO:0000256" key="4">
    <source>
        <dbReference type="ARBA" id="ARBA00022475"/>
    </source>
</evidence>
<feature type="chain" id="PRO_5043383826" description="Protein kinase domain-containing protein" evidence="17">
    <location>
        <begin position="25"/>
        <end position="1138"/>
    </location>
</feature>
<dbReference type="Pfam" id="PF12819">
    <property type="entry name" value="Malectin_like"/>
    <property type="match status" value="1"/>
</dbReference>
<evidence type="ECO:0000256" key="15">
    <source>
        <dbReference type="ARBA" id="ARBA00023180"/>
    </source>
</evidence>
<keyword evidence="10" id="KW-0418">Kinase</keyword>
<dbReference type="GO" id="GO:0004674">
    <property type="term" value="F:protein serine/threonine kinase activity"/>
    <property type="evidence" value="ECO:0007669"/>
    <property type="project" value="UniProtKB-KW"/>
</dbReference>
<dbReference type="PANTHER" id="PTHR27003">
    <property type="entry name" value="OS07G0166700 PROTEIN"/>
    <property type="match status" value="1"/>
</dbReference>
<keyword evidence="11 16" id="KW-0067">ATP-binding</keyword>
<gene>
    <name evidence="19" type="ORF">BUALT_Bualt04G0134400</name>
</gene>
<evidence type="ECO:0000256" key="16">
    <source>
        <dbReference type="PROSITE-ProRule" id="PRU10141"/>
    </source>
</evidence>
<evidence type="ECO:0000256" key="5">
    <source>
        <dbReference type="ARBA" id="ARBA00022527"/>
    </source>
</evidence>
<protein>
    <recommendedName>
        <fullName evidence="18">Protein kinase domain-containing protein</fullName>
    </recommendedName>
</protein>
<name>A0AAV6XV35_9LAMI</name>
<evidence type="ECO:0000256" key="10">
    <source>
        <dbReference type="ARBA" id="ARBA00022777"/>
    </source>
</evidence>
<evidence type="ECO:0000259" key="18">
    <source>
        <dbReference type="PROSITE" id="PS50011"/>
    </source>
</evidence>
<dbReference type="GO" id="GO:0005524">
    <property type="term" value="F:ATP binding"/>
    <property type="evidence" value="ECO:0007669"/>
    <property type="project" value="UniProtKB-UniRule"/>
</dbReference>
<dbReference type="PROSITE" id="PS00107">
    <property type="entry name" value="PROTEIN_KINASE_ATP"/>
    <property type="match status" value="2"/>
</dbReference>
<evidence type="ECO:0000256" key="1">
    <source>
        <dbReference type="ARBA" id="ARBA00004251"/>
    </source>
</evidence>
<evidence type="ECO:0000256" key="11">
    <source>
        <dbReference type="ARBA" id="ARBA00022840"/>
    </source>
</evidence>
<evidence type="ECO:0000256" key="12">
    <source>
        <dbReference type="ARBA" id="ARBA00022989"/>
    </source>
</evidence>
<keyword evidence="20" id="KW-1185">Reference proteome</keyword>
<evidence type="ECO:0000313" key="20">
    <source>
        <dbReference type="Proteomes" id="UP000826271"/>
    </source>
</evidence>
<keyword evidence="12" id="KW-1133">Transmembrane helix</keyword>
<dbReference type="Gene3D" id="2.60.120.430">
    <property type="entry name" value="Galactose-binding lectin"/>
    <property type="match status" value="1"/>
</dbReference>
<keyword evidence="4" id="KW-1003">Cell membrane</keyword>
<feature type="binding site" evidence="16">
    <location>
        <position position="472"/>
    </location>
    <ligand>
        <name>ATP</name>
        <dbReference type="ChEBI" id="CHEBI:30616"/>
    </ligand>
</feature>
<evidence type="ECO:0000256" key="17">
    <source>
        <dbReference type="SAM" id="SignalP"/>
    </source>
</evidence>
<dbReference type="AlphaFoldDB" id="A0AAV6XV35"/>
<dbReference type="PROSITE" id="PS00108">
    <property type="entry name" value="PROTEIN_KINASE_ST"/>
    <property type="match status" value="2"/>
</dbReference>
<dbReference type="Proteomes" id="UP000826271">
    <property type="component" value="Unassembled WGS sequence"/>
</dbReference>
<reference evidence="19" key="1">
    <citation type="submission" date="2019-10" db="EMBL/GenBank/DDBJ databases">
        <authorList>
            <person name="Zhang R."/>
            <person name="Pan Y."/>
            <person name="Wang J."/>
            <person name="Ma R."/>
            <person name="Yu S."/>
        </authorList>
    </citation>
    <scope>NUCLEOTIDE SEQUENCE</scope>
    <source>
        <strain evidence="19">LA-IB0</strain>
        <tissue evidence="19">Leaf</tissue>
    </source>
</reference>
<dbReference type="InterPro" id="IPR017441">
    <property type="entry name" value="Protein_kinase_ATP_BS"/>
</dbReference>
<feature type="signal peptide" evidence="17">
    <location>
        <begin position="1"/>
        <end position="24"/>
    </location>
</feature>
<evidence type="ECO:0000256" key="3">
    <source>
        <dbReference type="ARBA" id="ARBA00010217"/>
    </source>
</evidence>
<keyword evidence="15" id="KW-0325">Glycoprotein</keyword>
<evidence type="ECO:0000313" key="19">
    <source>
        <dbReference type="EMBL" id="KAG8384597.1"/>
    </source>
</evidence>
<evidence type="ECO:0000256" key="7">
    <source>
        <dbReference type="ARBA" id="ARBA00022692"/>
    </source>
</evidence>